<dbReference type="AlphaFoldDB" id="A0A6B9XSG0"/>
<accession>A0A6B9XSG0</accession>
<name>A0A6B9XSG0_PICSI</name>
<evidence type="ECO:0000313" key="1">
    <source>
        <dbReference type="EMBL" id="QHR89948.1"/>
    </source>
</evidence>
<proteinExistence type="predicted"/>
<gene>
    <name evidence="1" type="primary">orf03993</name>
    <name evidence="1" type="ORF">Q903MT_gene3970</name>
</gene>
<geneLocation type="mitochondrion" evidence="1"/>
<keyword evidence="1" id="KW-0496">Mitochondrion</keyword>
<dbReference type="EMBL" id="MK697699">
    <property type="protein sequence ID" value="QHR89948.1"/>
    <property type="molecule type" value="Genomic_DNA"/>
</dbReference>
<protein>
    <submittedName>
        <fullName evidence="1">Uncharacterized protein</fullName>
    </submittedName>
</protein>
<reference evidence="1" key="1">
    <citation type="submission" date="2019-03" db="EMBL/GenBank/DDBJ databases">
        <title>Largest Complete Mitochondrial Genome of a Gymnosperm, Sitka Spruce (Picea sitchensis), Indicates Complex Physical Structure.</title>
        <authorList>
            <person name="Jackman S.D."/>
            <person name="Coombe L."/>
            <person name="Warren R."/>
            <person name="Kirk H."/>
            <person name="Trinh E."/>
            <person name="McLeod T."/>
            <person name="Pleasance S."/>
            <person name="Pandoh P."/>
            <person name="Zhao Y."/>
            <person name="Coope R."/>
            <person name="Bousquet J."/>
            <person name="Bohlmann J.C."/>
            <person name="Jones S.J.M."/>
            <person name="Birol I."/>
        </authorList>
    </citation>
    <scope>NUCLEOTIDE SEQUENCE</scope>
    <source>
        <strain evidence="1">Q903</strain>
    </source>
</reference>
<sequence length="32" mass="3833">MLLTLDLDLNLQLDRDHLLDLRQDLEPYLDLP</sequence>
<organism evidence="1">
    <name type="scientific">Picea sitchensis</name>
    <name type="common">Sitka spruce</name>
    <name type="synonym">Pinus sitchensis</name>
    <dbReference type="NCBI Taxonomy" id="3332"/>
    <lineage>
        <taxon>Eukaryota</taxon>
        <taxon>Viridiplantae</taxon>
        <taxon>Streptophyta</taxon>
        <taxon>Embryophyta</taxon>
        <taxon>Tracheophyta</taxon>
        <taxon>Spermatophyta</taxon>
        <taxon>Pinopsida</taxon>
        <taxon>Pinidae</taxon>
        <taxon>Conifers I</taxon>
        <taxon>Pinales</taxon>
        <taxon>Pinaceae</taxon>
        <taxon>Picea</taxon>
    </lineage>
</organism>